<feature type="compositionally biased region" description="Low complexity" evidence="2">
    <location>
        <begin position="179"/>
        <end position="195"/>
    </location>
</feature>
<feature type="compositionally biased region" description="Basic and acidic residues" evidence="2">
    <location>
        <begin position="290"/>
        <end position="299"/>
    </location>
</feature>
<dbReference type="PANTHER" id="PTHR47524:SF1">
    <property type="entry name" value="20S RRNA ACCUMULATION PROTEIN 4"/>
    <property type="match status" value="1"/>
</dbReference>
<feature type="compositionally biased region" description="Acidic residues" evidence="2">
    <location>
        <begin position="11"/>
        <end position="22"/>
    </location>
</feature>
<dbReference type="EMBL" id="KV453850">
    <property type="protein sequence ID" value="ODV86397.1"/>
    <property type="molecule type" value="Genomic_DNA"/>
</dbReference>
<dbReference type="OrthoDB" id="443682at2759"/>
<protein>
    <recommendedName>
        <fullName evidence="3">Programmed cell death protein 2 C-terminal domain-containing protein</fullName>
    </recommendedName>
</protein>
<organism evidence="4 5">
    <name type="scientific">[Candida] arabinofermentans NRRL YB-2248</name>
    <dbReference type="NCBI Taxonomy" id="983967"/>
    <lineage>
        <taxon>Eukaryota</taxon>
        <taxon>Fungi</taxon>
        <taxon>Dikarya</taxon>
        <taxon>Ascomycota</taxon>
        <taxon>Saccharomycotina</taxon>
        <taxon>Pichiomycetes</taxon>
        <taxon>Pichiales</taxon>
        <taxon>Pichiaceae</taxon>
        <taxon>Ogataea</taxon>
        <taxon>Ogataea/Candida clade</taxon>
    </lineage>
</organism>
<feature type="region of interest" description="Disordered" evidence="2">
    <location>
        <begin position="164"/>
        <end position="237"/>
    </location>
</feature>
<feature type="coiled-coil region" evidence="1">
    <location>
        <begin position="123"/>
        <end position="157"/>
    </location>
</feature>
<gene>
    <name evidence="4" type="ORF">CANARDRAFT_197026</name>
</gene>
<feature type="compositionally biased region" description="Basic and acidic residues" evidence="2">
    <location>
        <begin position="203"/>
        <end position="212"/>
    </location>
</feature>
<dbReference type="GO" id="GO:0030490">
    <property type="term" value="P:maturation of SSU-rRNA"/>
    <property type="evidence" value="ECO:0007669"/>
    <property type="project" value="TreeGrafter"/>
</dbReference>
<dbReference type="GO" id="GO:0005737">
    <property type="term" value="C:cytoplasm"/>
    <property type="evidence" value="ECO:0007669"/>
    <property type="project" value="InterPro"/>
</dbReference>
<dbReference type="InterPro" id="IPR007320">
    <property type="entry name" value="PDCD2_C"/>
</dbReference>
<feature type="region of interest" description="Disordered" evidence="2">
    <location>
        <begin position="263"/>
        <end position="299"/>
    </location>
</feature>
<dbReference type="Pfam" id="PF04194">
    <property type="entry name" value="PDCD2_C"/>
    <property type="match status" value="1"/>
</dbReference>
<evidence type="ECO:0000256" key="1">
    <source>
        <dbReference type="SAM" id="Coils"/>
    </source>
</evidence>
<feature type="region of interest" description="Disordered" evidence="2">
    <location>
        <begin position="1"/>
        <end position="23"/>
    </location>
</feature>
<keyword evidence="5" id="KW-1185">Reference proteome</keyword>
<accession>A0A1E4T3R0</accession>
<sequence length="437" mass="48889">MSLSNDPDYASNDEESDFEETDSSTFLGFVDVAISEEEQPDLDDTFIGGQPIWLNPDSPPPSELLMCKNCSSPMHLLLQCSANLENTFYDRVIYLFGCNKPGCRRKDGSVRAIRALCKDPALMKEREDQLKDYLKKQEEKKKKIEEKQKQNAKLTQDLFTVAAKPTSETSGSASTNPFGSASSNPFGSESSSNPFAANPFDSKPQKEEDAKPTKTTKPTYADIAKPTDSQTPKKAASRKLDIKLPAYPGYIVYIDQEVLDPKKQQLPPLPTTTATNADTSPEQSSSSKKSSNESKENDELAKMLDDSTFQHFTDIISYNTGQVLRYELNGNPLLYSSKDKISSLFYDSNGKLRPEPLLPTPGFNPGVQRRFELQLMPKAIIDLEANLENIMDGMEWGTVIVATDSDDIMPDHKFDENFVGYVEEWCGVQWEEEVKRT</sequence>
<dbReference type="Proteomes" id="UP000094801">
    <property type="component" value="Unassembled WGS sequence"/>
</dbReference>
<keyword evidence="1" id="KW-0175">Coiled coil</keyword>
<dbReference type="STRING" id="983967.A0A1E4T3R0"/>
<name>A0A1E4T3R0_9ASCO</name>
<feature type="domain" description="Programmed cell death protein 2 C-terminal" evidence="3">
    <location>
        <begin position="306"/>
        <end position="430"/>
    </location>
</feature>
<reference evidence="5" key="1">
    <citation type="submission" date="2016-04" db="EMBL/GenBank/DDBJ databases">
        <title>Comparative genomics of biotechnologically important yeasts.</title>
        <authorList>
            <consortium name="DOE Joint Genome Institute"/>
            <person name="Riley R."/>
            <person name="Haridas S."/>
            <person name="Wolfe K.H."/>
            <person name="Lopes M.R."/>
            <person name="Hittinger C.T."/>
            <person name="Goker M."/>
            <person name="Salamov A."/>
            <person name="Wisecaver J."/>
            <person name="Long T.M."/>
            <person name="Aerts A.L."/>
            <person name="Barry K."/>
            <person name="Choi C."/>
            <person name="Clum A."/>
            <person name="Coughlan A.Y."/>
            <person name="Deshpande S."/>
            <person name="Douglass A.P."/>
            <person name="Hanson S.J."/>
            <person name="Klenk H.-P."/>
            <person name="Labutti K."/>
            <person name="Lapidus A."/>
            <person name="Lindquist E."/>
            <person name="Lipzen A."/>
            <person name="Meier-Kolthoff J.P."/>
            <person name="Ohm R.A."/>
            <person name="Otillar R.P."/>
            <person name="Pangilinan J."/>
            <person name="Peng Y."/>
            <person name="Rokas A."/>
            <person name="Rosa C.A."/>
            <person name="Scheuner C."/>
            <person name="Sibirny A.A."/>
            <person name="Slot J.C."/>
            <person name="Stielow J.B."/>
            <person name="Sun H."/>
            <person name="Kurtzman C.P."/>
            <person name="Blackwell M."/>
            <person name="Grigoriev I.V."/>
            <person name="Jeffries T.W."/>
        </authorList>
    </citation>
    <scope>NUCLEOTIDE SEQUENCE [LARGE SCALE GENOMIC DNA]</scope>
    <source>
        <strain evidence="5">NRRL YB-2248</strain>
    </source>
</reference>
<feature type="compositionally biased region" description="Polar residues" evidence="2">
    <location>
        <begin position="166"/>
        <end position="178"/>
    </location>
</feature>
<feature type="compositionally biased region" description="Low complexity" evidence="2">
    <location>
        <begin position="271"/>
        <end position="289"/>
    </location>
</feature>
<proteinExistence type="predicted"/>
<evidence type="ECO:0000259" key="3">
    <source>
        <dbReference type="Pfam" id="PF04194"/>
    </source>
</evidence>
<evidence type="ECO:0000313" key="4">
    <source>
        <dbReference type="EMBL" id="ODV86397.1"/>
    </source>
</evidence>
<evidence type="ECO:0000256" key="2">
    <source>
        <dbReference type="SAM" id="MobiDB-lite"/>
    </source>
</evidence>
<dbReference type="AlphaFoldDB" id="A0A1E4T3R0"/>
<evidence type="ECO:0000313" key="5">
    <source>
        <dbReference type="Proteomes" id="UP000094801"/>
    </source>
</evidence>
<dbReference type="PANTHER" id="PTHR47524">
    <property type="entry name" value="20S RRNA ACCUMULATION PROTEIN 4"/>
    <property type="match status" value="1"/>
</dbReference>